<dbReference type="EMBL" id="CP001860">
    <property type="protein sequence ID" value="ADB60117.1"/>
    <property type="molecule type" value="Genomic_DNA"/>
</dbReference>
<proteinExistence type="predicted"/>
<dbReference type="Proteomes" id="UP000001903">
    <property type="component" value="Chromosome"/>
</dbReference>
<reference evidence="2 3" key="1">
    <citation type="journal article" date="2010" name="Stand. Genomic Sci.">
        <title>Complete genome sequence of Haloterrigena turkmenica type strain (4k).</title>
        <authorList>
            <person name="Saunders E."/>
            <person name="Tindall B.J."/>
            <person name="Fahnrich R."/>
            <person name="Lapidus A."/>
            <person name="Copeland A."/>
            <person name="Del Rio T.G."/>
            <person name="Lucas S."/>
            <person name="Chen F."/>
            <person name="Tice H."/>
            <person name="Cheng J.F."/>
            <person name="Han C."/>
            <person name="Detter J.C."/>
            <person name="Bruce D."/>
            <person name="Goodwin L."/>
            <person name="Chain P."/>
            <person name="Pitluck S."/>
            <person name="Pati A."/>
            <person name="Ivanova N."/>
            <person name="Mavromatis K."/>
            <person name="Chen A."/>
            <person name="Palaniappan K."/>
            <person name="Land M."/>
            <person name="Hauser L."/>
            <person name="Chang Y.J."/>
            <person name="Jeffries C.D."/>
            <person name="Brettin T."/>
            <person name="Rohde M."/>
            <person name="Goker M."/>
            <person name="Bristow J."/>
            <person name="Eisen J.A."/>
            <person name="Markowitz V."/>
            <person name="Hugenholtz P."/>
            <person name="Klenk H.P."/>
            <person name="Kyrpides N.C."/>
        </authorList>
    </citation>
    <scope>NUCLEOTIDE SEQUENCE [LARGE SCALE GENOMIC DNA]</scope>
    <source>
        <strain evidence="3">ATCC 51198 / DSM 5511 / JCM 9101 / NCIMB 13204 / VKM B-1734 / 4k</strain>
    </source>
</reference>
<dbReference type="STRING" id="543526.Htur_1226"/>
<feature type="region of interest" description="Disordered" evidence="1">
    <location>
        <begin position="1"/>
        <end position="32"/>
    </location>
</feature>
<organism evidence="2 3">
    <name type="scientific">Haloterrigena turkmenica (strain ATCC 51198 / DSM 5511 / JCM 9101 / NCIMB 13204 / VKM B-1734 / 4k)</name>
    <name type="common">Halococcus turkmenicus</name>
    <dbReference type="NCBI Taxonomy" id="543526"/>
    <lineage>
        <taxon>Archaea</taxon>
        <taxon>Methanobacteriati</taxon>
        <taxon>Methanobacteriota</taxon>
        <taxon>Stenosarchaea group</taxon>
        <taxon>Halobacteria</taxon>
        <taxon>Halobacteriales</taxon>
        <taxon>Natrialbaceae</taxon>
        <taxon>Haloterrigena</taxon>
    </lineage>
</organism>
<dbReference type="HOGENOM" id="CLU_172992_1_0_2"/>
<dbReference type="RefSeq" id="WP_012942423.1">
    <property type="nucleotide sequence ID" value="NC_013743.1"/>
</dbReference>
<evidence type="ECO:0000313" key="2">
    <source>
        <dbReference type="EMBL" id="ADB60117.1"/>
    </source>
</evidence>
<dbReference type="eggNOG" id="arCOG10128">
    <property type="taxonomic scope" value="Archaea"/>
</dbReference>
<dbReference type="KEGG" id="htu:Htur_1226"/>
<keyword evidence="3" id="KW-1185">Reference proteome</keyword>
<accession>D2RP83</accession>
<dbReference type="AlphaFoldDB" id="D2RP83"/>
<evidence type="ECO:0000313" key="3">
    <source>
        <dbReference type="Proteomes" id="UP000001903"/>
    </source>
</evidence>
<protein>
    <submittedName>
        <fullName evidence="2">Uncharacterized protein</fullName>
    </submittedName>
</protein>
<evidence type="ECO:0000256" key="1">
    <source>
        <dbReference type="SAM" id="MobiDB-lite"/>
    </source>
</evidence>
<sequence>MTDSAVTATDDQEAEADTDTDHLDEVPDGAGCVEIWEKISEARDDD</sequence>
<gene>
    <name evidence="2" type="ordered locus">Htur_1226</name>
</gene>
<name>D2RP83_HALTV</name>
<dbReference type="GeneID" id="58789209"/>